<dbReference type="OrthoDB" id="125363at2759"/>
<name>A0A7R8W5M6_9CRUS</name>
<organism evidence="1">
    <name type="scientific">Cyprideis torosa</name>
    <dbReference type="NCBI Taxonomy" id="163714"/>
    <lineage>
        <taxon>Eukaryota</taxon>
        <taxon>Metazoa</taxon>
        <taxon>Ecdysozoa</taxon>
        <taxon>Arthropoda</taxon>
        <taxon>Crustacea</taxon>
        <taxon>Oligostraca</taxon>
        <taxon>Ostracoda</taxon>
        <taxon>Podocopa</taxon>
        <taxon>Podocopida</taxon>
        <taxon>Cytherocopina</taxon>
        <taxon>Cytheroidea</taxon>
        <taxon>Cytherideidae</taxon>
        <taxon>Cyprideis</taxon>
    </lineage>
</organism>
<proteinExistence type="predicted"/>
<dbReference type="AlphaFoldDB" id="A0A7R8W5M6"/>
<sequence>MRRGNRVAKAAGAGWQSTGNILNFCNVGLKISGPTPITNTAALEVRDASVTAIGAGTIEAHTVAFLGTGEGYLKKVSVLTASQRPIKPRPRQLSP</sequence>
<reference evidence="1" key="1">
    <citation type="submission" date="2020-11" db="EMBL/GenBank/DDBJ databases">
        <authorList>
            <person name="Tran Van P."/>
        </authorList>
    </citation>
    <scope>NUCLEOTIDE SEQUENCE</scope>
</reference>
<dbReference type="Gene3D" id="2.130.10.10">
    <property type="entry name" value="YVTN repeat-like/Quinoprotein amine dehydrogenase"/>
    <property type="match status" value="1"/>
</dbReference>
<dbReference type="EMBL" id="OB660321">
    <property type="protein sequence ID" value="CAD7224163.1"/>
    <property type="molecule type" value="Genomic_DNA"/>
</dbReference>
<dbReference type="SUPFAM" id="SSF101912">
    <property type="entry name" value="Sema domain"/>
    <property type="match status" value="1"/>
</dbReference>
<protein>
    <submittedName>
        <fullName evidence="1">Uncharacterized protein</fullName>
    </submittedName>
</protein>
<dbReference type="InterPro" id="IPR015943">
    <property type="entry name" value="WD40/YVTN_repeat-like_dom_sf"/>
</dbReference>
<accession>A0A7R8W5M6</accession>
<gene>
    <name evidence="1" type="ORF">CTOB1V02_LOCUS2133</name>
</gene>
<evidence type="ECO:0000313" key="1">
    <source>
        <dbReference type="EMBL" id="CAD7224163.1"/>
    </source>
</evidence>
<dbReference type="InterPro" id="IPR036352">
    <property type="entry name" value="Semap_dom_sf"/>
</dbReference>